<proteinExistence type="predicted"/>
<reference evidence="1" key="1">
    <citation type="journal article" date="2021" name="PeerJ">
        <title>Extensive microbial diversity within the chicken gut microbiome revealed by metagenomics and culture.</title>
        <authorList>
            <person name="Gilroy R."/>
            <person name="Ravi A."/>
            <person name="Getino M."/>
            <person name="Pursley I."/>
            <person name="Horton D.L."/>
            <person name="Alikhan N.F."/>
            <person name="Baker D."/>
            <person name="Gharbi K."/>
            <person name="Hall N."/>
            <person name="Watson M."/>
            <person name="Adriaenssens E.M."/>
            <person name="Foster-Nyarko E."/>
            <person name="Jarju S."/>
            <person name="Secka A."/>
            <person name="Antonio M."/>
            <person name="Oren A."/>
            <person name="Chaudhuri R.R."/>
            <person name="La Ragione R."/>
            <person name="Hildebrand F."/>
            <person name="Pallen M.J."/>
        </authorList>
    </citation>
    <scope>NUCLEOTIDE SEQUENCE</scope>
    <source>
        <strain evidence="1">26628</strain>
    </source>
</reference>
<evidence type="ECO:0000313" key="1">
    <source>
        <dbReference type="EMBL" id="HIX46728.1"/>
    </source>
</evidence>
<dbReference type="AlphaFoldDB" id="A0A9D1VTU7"/>
<protein>
    <submittedName>
        <fullName evidence="1">Uncharacterized protein</fullName>
    </submittedName>
</protein>
<gene>
    <name evidence="1" type="ORF">H9737_03450</name>
</gene>
<accession>A0A9D1VTU7</accession>
<sequence length="60" mass="6955">MKHPSNTECRGGQTLSKEDFIRYAVLALRDCFVADVRTEKDDTIVLYFATGERFRLRVSK</sequence>
<comment type="caution">
    <text evidence="1">The sequence shown here is derived from an EMBL/GenBank/DDBJ whole genome shotgun (WGS) entry which is preliminary data.</text>
</comment>
<organism evidence="1 2">
    <name type="scientific">Candidatus Borkfalkia faecigallinarum</name>
    <dbReference type="NCBI Taxonomy" id="2838509"/>
    <lineage>
        <taxon>Bacteria</taxon>
        <taxon>Bacillati</taxon>
        <taxon>Bacillota</taxon>
        <taxon>Clostridia</taxon>
        <taxon>Christensenellales</taxon>
        <taxon>Christensenellaceae</taxon>
        <taxon>Candidatus Borkfalkia</taxon>
    </lineage>
</organism>
<dbReference type="EMBL" id="DXFD01000052">
    <property type="protein sequence ID" value="HIX46728.1"/>
    <property type="molecule type" value="Genomic_DNA"/>
</dbReference>
<dbReference type="Proteomes" id="UP000824249">
    <property type="component" value="Unassembled WGS sequence"/>
</dbReference>
<evidence type="ECO:0000313" key="2">
    <source>
        <dbReference type="Proteomes" id="UP000824249"/>
    </source>
</evidence>
<name>A0A9D1VTU7_9FIRM</name>
<reference evidence="1" key="2">
    <citation type="submission" date="2021-04" db="EMBL/GenBank/DDBJ databases">
        <authorList>
            <person name="Gilroy R."/>
        </authorList>
    </citation>
    <scope>NUCLEOTIDE SEQUENCE</scope>
    <source>
        <strain evidence="1">26628</strain>
    </source>
</reference>